<evidence type="ECO:0000313" key="3">
    <source>
        <dbReference type="Proteomes" id="UP000018538"/>
    </source>
</evidence>
<dbReference type="SUPFAM" id="SSF52540">
    <property type="entry name" value="P-loop containing nucleoside triphosphate hydrolases"/>
    <property type="match status" value="1"/>
</dbReference>
<reference evidence="2 3" key="1">
    <citation type="submission" date="2013-11" db="EMBL/GenBank/DDBJ databases">
        <title>The Genome Sequence of Plasmodium yoelii 17X.</title>
        <authorList>
            <consortium name="The Broad Institute Genomics Platform"/>
            <consortium name="The Broad Institute Genome Sequencing Center for Infectious Disease"/>
            <person name="Neafsey D."/>
            <person name="Adams J."/>
            <person name="Walker B."/>
            <person name="Young S.K."/>
            <person name="Zeng Q."/>
            <person name="Gargeya S."/>
            <person name="Fitzgerald M."/>
            <person name="Haas B."/>
            <person name="Abouelleil A."/>
            <person name="Alvarado L."/>
            <person name="Chapman S.B."/>
            <person name="Gainer-Dewar J."/>
            <person name="Goldberg J."/>
            <person name="Griggs A."/>
            <person name="Gujja S."/>
            <person name="Hansen M."/>
            <person name="Howarth C."/>
            <person name="Imamovic A."/>
            <person name="Ireland A."/>
            <person name="Larimer J."/>
            <person name="McCowan C."/>
            <person name="Murphy C."/>
            <person name="Pearson M."/>
            <person name="Poon T.W."/>
            <person name="Priest M."/>
            <person name="Roberts A."/>
            <person name="Saif S."/>
            <person name="Shea T."/>
            <person name="Sykes S."/>
            <person name="Wortman J."/>
            <person name="Nusbaum C."/>
            <person name="Birren B."/>
        </authorList>
    </citation>
    <scope>NUCLEOTIDE SEQUENCE [LARGE SCALE GENOMIC DNA]</scope>
    <source>
        <strain evidence="2 3">17X</strain>
    </source>
</reference>
<dbReference type="Proteomes" id="UP000018538">
    <property type="component" value="Unassembled WGS sequence"/>
</dbReference>
<keyword evidence="3" id="KW-1185">Reference proteome</keyword>
<sequence length="1128" mass="136360">MKKKNKINYYEEVYTYKNPEKYDEDVVDIDNNLLRVRGNSSILSRINIYSKEKKKKDNFKENRKRKYKKNDDGDKDNKKHSNHVITNLKSDIKYMDILICGDKNSGKTTFLNCISCVDHPNSTYNKSIDNYNEDNKNYNFQGVLNGKKEHIGNFSDKEKNIKENFMINNGRKEIISNYNKLELLSYIPIIYSKLSNRNYDVFLKKKQFKNNFLDTDVCEASIFITRDDLNFINYEFNIDNSFFHSDFDYININFCEFGEDLLRKIRIYYELFLLCNNEAREKKSGNDILYDHKMVDNYIKGETNEYKQYFGSNNAISIIEGAILKIRETKYINYFINLKRSFFLVKSSFLIYNRLIKKTIKSYMKEKRHKLDDEIDTHIYRRKIDVVSNLLVKLCPDIYETKSPNKECKICKICKFCKILNRHNGEKLFNKFFLKKKKKNIFIMIDQEDMLNNFAYLNIIKNLNNYNKKDILFVGSRAFNFEKISKKFHIYFNLNHNLNIFNQILSKGSATADTIKIDIAPIYYLLKKFVNKNWKIQRRRKRHIKNDRYNDIIFKYYSKEKIRKLCKKMHEGNTIEKEGSYTRHREILSNNNTNKLNVSFIKNNKKNKRLRYKLCEEYECNNNYGDKTDVQKELGYILLKEKKDTSNFFKNFYDEYIYKNKNVSYIKKLVKEGFDICFLFIKLCFYYKEYIEMKKKYEEDNKINIQNFVYLKQLEIIKKKECPFLYHNICVPSCIYVFINILKMNYQHNPLYSLKEYKMSSLLRFIFYGVIYYKFKKKSCDFFSNKNNKTNHICYFTPSVIINSIINLFEDKIRKEEELTYIYHDENNKNRIKIDKTSSKLISPTLIRIRKNRNILKHIINNIDINIQPYIIISNIKQNWEYFKSYMIESNMCSYYDECAYIYPNVSFDIFLNFESLYDNEVNFSKLYNTNNGTYSFTLAFMPIQSSNSKRRNNFSDHNQVFHFPFTHKLLKYFNDNIALRIEKGKRNDYNSLYHVLCNNFFKMLKQLLIYYFKNGKRNLHKKKNKKIKINKIFLLLNYVMDIYYLMAYEENKMFVSKEKGFVVNNLHLPNTTNGQKKKIIFSIYPNNVLFNSIYFMWEEIKDKKNPLINKYLKYLERKLFFSIQCKN</sequence>
<feature type="region of interest" description="Disordered" evidence="1">
    <location>
        <begin position="54"/>
        <end position="82"/>
    </location>
</feature>
<protein>
    <submittedName>
        <fullName evidence="2">Uncharacterized protein</fullName>
    </submittedName>
</protein>
<gene>
    <name evidence="2" type="ORF">YYC_01998</name>
</gene>
<dbReference type="EMBL" id="KI635738">
    <property type="protein sequence ID" value="ETB61056.1"/>
    <property type="molecule type" value="Genomic_DNA"/>
</dbReference>
<evidence type="ECO:0000313" key="2">
    <source>
        <dbReference type="EMBL" id="ETB61056.1"/>
    </source>
</evidence>
<dbReference type="OrthoDB" id="371040at2759"/>
<feature type="compositionally biased region" description="Basic residues" evidence="1">
    <location>
        <begin position="54"/>
        <end position="68"/>
    </location>
</feature>
<feature type="compositionally biased region" description="Basic and acidic residues" evidence="1">
    <location>
        <begin position="69"/>
        <end position="79"/>
    </location>
</feature>
<evidence type="ECO:0000256" key="1">
    <source>
        <dbReference type="SAM" id="MobiDB-lite"/>
    </source>
</evidence>
<organism evidence="2 3">
    <name type="scientific">Plasmodium yoelii 17X</name>
    <dbReference type="NCBI Taxonomy" id="1323249"/>
    <lineage>
        <taxon>Eukaryota</taxon>
        <taxon>Sar</taxon>
        <taxon>Alveolata</taxon>
        <taxon>Apicomplexa</taxon>
        <taxon>Aconoidasida</taxon>
        <taxon>Haemosporida</taxon>
        <taxon>Plasmodiidae</taxon>
        <taxon>Plasmodium</taxon>
        <taxon>Plasmodium (Vinckeia)</taxon>
    </lineage>
</organism>
<dbReference type="AlphaFoldDB" id="V7PN73"/>
<proteinExistence type="predicted"/>
<dbReference type="InterPro" id="IPR027417">
    <property type="entry name" value="P-loop_NTPase"/>
</dbReference>
<accession>V7PN73</accession>
<name>V7PN73_PLAYE</name>